<sequence length="68" mass="7230">MSLEADQGDVEAYLLDLYELRGIECTTALSGSSDKIITIAIATVTKVISSDGKEIVTEQTTETTTDSS</sequence>
<protein>
    <submittedName>
        <fullName evidence="1">GL25384</fullName>
    </submittedName>
</protein>
<name>B4ISI4_DROPE</name>
<accession>B4ISI4</accession>
<dbReference type="AlphaFoldDB" id="B4ISI4"/>
<dbReference type="HOGENOM" id="CLU_2796655_0_0_1"/>
<dbReference type="Proteomes" id="UP000008744">
    <property type="component" value="Unassembled WGS sequence"/>
</dbReference>
<dbReference type="EMBL" id="CH700328">
    <property type="protein sequence ID" value="EDW26073.1"/>
    <property type="molecule type" value="Genomic_DNA"/>
</dbReference>
<evidence type="ECO:0000313" key="2">
    <source>
        <dbReference type="Proteomes" id="UP000008744"/>
    </source>
</evidence>
<evidence type="ECO:0000313" key="1">
    <source>
        <dbReference type="EMBL" id="EDW26073.1"/>
    </source>
</evidence>
<keyword evidence="2" id="KW-1185">Reference proteome</keyword>
<gene>
    <name evidence="1" type="primary">Dper\GL25384</name>
    <name evidence="1" type="ORF">Dper_GL25384</name>
</gene>
<organism evidence="2">
    <name type="scientific">Drosophila persimilis</name>
    <name type="common">Fruit fly</name>
    <dbReference type="NCBI Taxonomy" id="7234"/>
    <lineage>
        <taxon>Eukaryota</taxon>
        <taxon>Metazoa</taxon>
        <taxon>Ecdysozoa</taxon>
        <taxon>Arthropoda</taxon>
        <taxon>Hexapoda</taxon>
        <taxon>Insecta</taxon>
        <taxon>Pterygota</taxon>
        <taxon>Neoptera</taxon>
        <taxon>Endopterygota</taxon>
        <taxon>Diptera</taxon>
        <taxon>Brachycera</taxon>
        <taxon>Muscomorpha</taxon>
        <taxon>Ephydroidea</taxon>
        <taxon>Drosophilidae</taxon>
        <taxon>Drosophila</taxon>
        <taxon>Sophophora</taxon>
    </lineage>
</organism>
<reference evidence="1 2" key="1">
    <citation type="journal article" date="2007" name="Nature">
        <title>Evolution of genes and genomes on the Drosophila phylogeny.</title>
        <authorList>
            <consortium name="Drosophila 12 Genomes Consortium"/>
            <person name="Clark A.G."/>
            <person name="Eisen M.B."/>
            <person name="Smith D.R."/>
            <person name="Bergman C.M."/>
            <person name="Oliver B."/>
            <person name="Markow T.A."/>
            <person name="Kaufman T.C."/>
            <person name="Kellis M."/>
            <person name="Gelbart W."/>
            <person name="Iyer V.N."/>
            <person name="Pollard D.A."/>
            <person name="Sackton T.B."/>
            <person name="Larracuente A.M."/>
            <person name="Singh N.D."/>
            <person name="Abad J.P."/>
            <person name="Abt D.N."/>
            <person name="Adryan B."/>
            <person name="Aguade M."/>
            <person name="Akashi H."/>
            <person name="Anderson W.W."/>
            <person name="Aquadro C.F."/>
            <person name="Ardell D.H."/>
            <person name="Arguello R."/>
            <person name="Artieri C.G."/>
            <person name="Barbash D.A."/>
            <person name="Barker D."/>
            <person name="Barsanti P."/>
            <person name="Batterham P."/>
            <person name="Batzoglou S."/>
            <person name="Begun D."/>
            <person name="Bhutkar A."/>
            <person name="Blanco E."/>
            <person name="Bosak S.A."/>
            <person name="Bradley R.K."/>
            <person name="Brand A.D."/>
            <person name="Brent M.R."/>
            <person name="Brooks A.N."/>
            <person name="Brown R.H."/>
            <person name="Butlin R.K."/>
            <person name="Caggese C."/>
            <person name="Calvi B.R."/>
            <person name="Bernardo de Carvalho A."/>
            <person name="Caspi A."/>
            <person name="Castrezana S."/>
            <person name="Celniker S.E."/>
            <person name="Chang J.L."/>
            <person name="Chapple C."/>
            <person name="Chatterji S."/>
            <person name="Chinwalla A."/>
            <person name="Civetta A."/>
            <person name="Clifton S.W."/>
            <person name="Comeron J.M."/>
            <person name="Costello J.C."/>
            <person name="Coyne J.A."/>
            <person name="Daub J."/>
            <person name="David R.G."/>
            <person name="Delcher A.L."/>
            <person name="Delehaunty K."/>
            <person name="Do C.B."/>
            <person name="Ebling H."/>
            <person name="Edwards K."/>
            <person name="Eickbush T."/>
            <person name="Evans J.D."/>
            <person name="Filipski A."/>
            <person name="Findeiss S."/>
            <person name="Freyhult E."/>
            <person name="Fulton L."/>
            <person name="Fulton R."/>
            <person name="Garcia A.C."/>
            <person name="Gardiner A."/>
            <person name="Garfield D.A."/>
            <person name="Garvin B.E."/>
            <person name="Gibson G."/>
            <person name="Gilbert D."/>
            <person name="Gnerre S."/>
            <person name="Godfrey J."/>
            <person name="Good R."/>
            <person name="Gotea V."/>
            <person name="Gravely B."/>
            <person name="Greenberg A.J."/>
            <person name="Griffiths-Jones S."/>
            <person name="Gross S."/>
            <person name="Guigo R."/>
            <person name="Gustafson E.A."/>
            <person name="Haerty W."/>
            <person name="Hahn M.W."/>
            <person name="Halligan D.L."/>
            <person name="Halpern A.L."/>
            <person name="Halter G.M."/>
            <person name="Han M.V."/>
            <person name="Heger A."/>
            <person name="Hillier L."/>
            <person name="Hinrichs A.S."/>
            <person name="Holmes I."/>
            <person name="Hoskins R.A."/>
            <person name="Hubisz M.J."/>
            <person name="Hultmark D."/>
            <person name="Huntley M.A."/>
            <person name="Jaffe D.B."/>
            <person name="Jagadeeshan S."/>
            <person name="Jeck W.R."/>
            <person name="Johnson J."/>
            <person name="Jones C.D."/>
            <person name="Jordan W.C."/>
            <person name="Karpen G.H."/>
            <person name="Kataoka E."/>
            <person name="Keightley P.D."/>
            <person name="Kheradpour P."/>
            <person name="Kirkness E.F."/>
            <person name="Koerich L.B."/>
            <person name="Kristiansen K."/>
            <person name="Kudrna D."/>
            <person name="Kulathinal R.J."/>
            <person name="Kumar S."/>
            <person name="Kwok R."/>
            <person name="Lander E."/>
            <person name="Langley C.H."/>
            <person name="Lapoint R."/>
            <person name="Lazzaro B.P."/>
            <person name="Lee S.J."/>
            <person name="Levesque L."/>
            <person name="Li R."/>
            <person name="Lin C.F."/>
            <person name="Lin M.F."/>
            <person name="Lindblad-Toh K."/>
            <person name="Llopart A."/>
            <person name="Long M."/>
            <person name="Low L."/>
            <person name="Lozovsky E."/>
            <person name="Lu J."/>
            <person name="Luo M."/>
            <person name="Machado C.A."/>
            <person name="Makalowski W."/>
            <person name="Marzo M."/>
            <person name="Matsuda M."/>
            <person name="Matzkin L."/>
            <person name="McAllister B."/>
            <person name="McBride C.S."/>
            <person name="McKernan B."/>
            <person name="McKernan K."/>
            <person name="Mendez-Lago M."/>
            <person name="Minx P."/>
            <person name="Mollenhauer M.U."/>
            <person name="Montooth K."/>
            <person name="Mount S.M."/>
            <person name="Mu X."/>
            <person name="Myers E."/>
            <person name="Negre B."/>
            <person name="Newfeld S."/>
            <person name="Nielsen R."/>
            <person name="Noor M.A."/>
            <person name="O'Grady P."/>
            <person name="Pachter L."/>
            <person name="Papaceit M."/>
            <person name="Parisi M.J."/>
            <person name="Parisi M."/>
            <person name="Parts L."/>
            <person name="Pedersen J.S."/>
            <person name="Pesole G."/>
            <person name="Phillippy A.M."/>
            <person name="Ponting C.P."/>
            <person name="Pop M."/>
            <person name="Porcelli D."/>
            <person name="Powell J.R."/>
            <person name="Prohaska S."/>
            <person name="Pruitt K."/>
            <person name="Puig M."/>
            <person name="Quesneville H."/>
            <person name="Ram K.R."/>
            <person name="Rand D."/>
            <person name="Rasmussen M.D."/>
            <person name="Reed L.K."/>
            <person name="Reenan R."/>
            <person name="Reily A."/>
            <person name="Remington K.A."/>
            <person name="Rieger T.T."/>
            <person name="Ritchie M.G."/>
            <person name="Robin C."/>
            <person name="Rogers Y.H."/>
            <person name="Rohde C."/>
            <person name="Rozas J."/>
            <person name="Rubenfield M.J."/>
            <person name="Ruiz A."/>
            <person name="Russo S."/>
            <person name="Salzberg S.L."/>
            <person name="Sanchez-Gracia A."/>
            <person name="Saranga D.J."/>
            <person name="Sato H."/>
            <person name="Schaeffer S.W."/>
            <person name="Schatz M.C."/>
            <person name="Schlenke T."/>
            <person name="Schwartz R."/>
            <person name="Segarra C."/>
            <person name="Singh R.S."/>
            <person name="Sirot L."/>
            <person name="Sirota M."/>
            <person name="Sisneros N.B."/>
            <person name="Smith C.D."/>
            <person name="Smith T.F."/>
            <person name="Spieth J."/>
            <person name="Stage D.E."/>
            <person name="Stark A."/>
            <person name="Stephan W."/>
            <person name="Strausberg R.L."/>
            <person name="Strempel S."/>
            <person name="Sturgill D."/>
            <person name="Sutton G."/>
            <person name="Sutton G.G."/>
            <person name="Tao W."/>
            <person name="Teichmann S."/>
            <person name="Tobari Y.N."/>
            <person name="Tomimura Y."/>
            <person name="Tsolas J.M."/>
            <person name="Valente V.L."/>
            <person name="Venter E."/>
            <person name="Venter J.C."/>
            <person name="Vicario S."/>
            <person name="Vieira F.G."/>
            <person name="Vilella A.J."/>
            <person name="Villasante A."/>
            <person name="Walenz B."/>
            <person name="Wang J."/>
            <person name="Wasserman M."/>
            <person name="Watts T."/>
            <person name="Wilson D."/>
            <person name="Wilson R.K."/>
            <person name="Wing R.A."/>
            <person name="Wolfner M.F."/>
            <person name="Wong A."/>
            <person name="Wong G.K."/>
            <person name="Wu C.I."/>
            <person name="Wu G."/>
            <person name="Yamamoto D."/>
            <person name="Yang H.P."/>
            <person name="Yang S.P."/>
            <person name="Yorke J.A."/>
            <person name="Yoshida K."/>
            <person name="Zdobnov E."/>
            <person name="Zhang P."/>
            <person name="Zhang Y."/>
            <person name="Zimin A.V."/>
            <person name="Baldwin J."/>
            <person name="Abdouelleil A."/>
            <person name="Abdulkadir J."/>
            <person name="Abebe A."/>
            <person name="Abera B."/>
            <person name="Abreu J."/>
            <person name="Acer S.C."/>
            <person name="Aftuck L."/>
            <person name="Alexander A."/>
            <person name="An P."/>
            <person name="Anderson E."/>
            <person name="Anderson S."/>
            <person name="Arachi H."/>
            <person name="Azer M."/>
            <person name="Bachantsang P."/>
            <person name="Barry A."/>
            <person name="Bayul T."/>
            <person name="Berlin A."/>
            <person name="Bessette D."/>
            <person name="Bloom T."/>
            <person name="Blye J."/>
            <person name="Boguslavskiy L."/>
            <person name="Bonnet C."/>
            <person name="Boukhgalter B."/>
            <person name="Bourzgui I."/>
            <person name="Brown A."/>
            <person name="Cahill P."/>
            <person name="Channer S."/>
            <person name="Cheshatsang Y."/>
            <person name="Chuda L."/>
            <person name="Citroen M."/>
            <person name="Collymore A."/>
            <person name="Cooke P."/>
            <person name="Costello M."/>
            <person name="D'Aco K."/>
            <person name="Daza R."/>
            <person name="De Haan G."/>
            <person name="DeGray S."/>
            <person name="DeMaso C."/>
            <person name="Dhargay N."/>
            <person name="Dooley K."/>
            <person name="Dooley E."/>
            <person name="Doricent M."/>
            <person name="Dorje P."/>
            <person name="Dorjee K."/>
            <person name="Dupes A."/>
            <person name="Elong R."/>
            <person name="Falk J."/>
            <person name="Farina A."/>
            <person name="Faro S."/>
            <person name="Ferguson D."/>
            <person name="Fisher S."/>
            <person name="Foley C.D."/>
            <person name="Franke A."/>
            <person name="Friedrich D."/>
            <person name="Gadbois L."/>
            <person name="Gearin G."/>
            <person name="Gearin C.R."/>
            <person name="Giannoukos G."/>
            <person name="Goode T."/>
            <person name="Graham J."/>
            <person name="Grandbois E."/>
            <person name="Grewal S."/>
            <person name="Gyaltsen K."/>
            <person name="Hafez N."/>
            <person name="Hagos B."/>
            <person name="Hall J."/>
            <person name="Henson C."/>
            <person name="Hollinger A."/>
            <person name="Honan T."/>
            <person name="Huard M.D."/>
            <person name="Hughes L."/>
            <person name="Hurhula B."/>
            <person name="Husby M.E."/>
            <person name="Kamat A."/>
            <person name="Kanga B."/>
            <person name="Kashin S."/>
            <person name="Khazanovich D."/>
            <person name="Kisner P."/>
            <person name="Lance K."/>
            <person name="Lara M."/>
            <person name="Lee W."/>
            <person name="Lennon N."/>
            <person name="Letendre F."/>
            <person name="LeVine R."/>
            <person name="Lipovsky A."/>
            <person name="Liu X."/>
            <person name="Liu J."/>
            <person name="Liu S."/>
            <person name="Lokyitsang T."/>
            <person name="Lokyitsang Y."/>
            <person name="Lubonja R."/>
            <person name="Lui A."/>
            <person name="MacDonald P."/>
            <person name="Magnisalis V."/>
            <person name="Maru K."/>
            <person name="Matthews C."/>
            <person name="McCusker W."/>
            <person name="McDonough S."/>
            <person name="Mehta T."/>
            <person name="Meldrim J."/>
            <person name="Meneus L."/>
            <person name="Mihai O."/>
            <person name="Mihalev A."/>
            <person name="Mihova T."/>
            <person name="Mittelman R."/>
            <person name="Mlenga V."/>
            <person name="Montmayeur A."/>
            <person name="Mulrain L."/>
            <person name="Navidi A."/>
            <person name="Naylor J."/>
            <person name="Negash T."/>
            <person name="Nguyen T."/>
            <person name="Nguyen N."/>
            <person name="Nicol R."/>
            <person name="Norbu C."/>
            <person name="Norbu N."/>
            <person name="Novod N."/>
            <person name="O'Neill B."/>
            <person name="Osman S."/>
            <person name="Markiewicz E."/>
            <person name="Oyono O.L."/>
            <person name="Patti C."/>
            <person name="Phunkhang P."/>
            <person name="Pierre F."/>
            <person name="Priest M."/>
            <person name="Raghuraman S."/>
            <person name="Rege F."/>
            <person name="Reyes R."/>
            <person name="Rise C."/>
            <person name="Rogov P."/>
            <person name="Ross K."/>
            <person name="Ryan E."/>
            <person name="Settipalli S."/>
            <person name="Shea T."/>
            <person name="Sherpa N."/>
            <person name="Shi L."/>
            <person name="Shih D."/>
            <person name="Sparrow T."/>
            <person name="Spaulding J."/>
            <person name="Stalker J."/>
            <person name="Stange-Thomann N."/>
            <person name="Stavropoulos S."/>
            <person name="Stone C."/>
            <person name="Strader C."/>
            <person name="Tesfaye S."/>
            <person name="Thomson T."/>
            <person name="Thoulutsang Y."/>
            <person name="Thoulutsang D."/>
            <person name="Topham K."/>
            <person name="Topping I."/>
            <person name="Tsamla T."/>
            <person name="Vassiliev H."/>
            <person name="Vo A."/>
            <person name="Wangchuk T."/>
            <person name="Wangdi T."/>
            <person name="Weiand M."/>
            <person name="Wilkinson J."/>
            <person name="Wilson A."/>
            <person name="Yadav S."/>
            <person name="Young G."/>
            <person name="Yu Q."/>
            <person name="Zembek L."/>
            <person name="Zhong D."/>
            <person name="Zimmer A."/>
            <person name="Zwirko Z."/>
            <person name="Jaffe D.B."/>
            <person name="Alvarez P."/>
            <person name="Brockman W."/>
            <person name="Butler J."/>
            <person name="Chin C."/>
            <person name="Gnerre S."/>
            <person name="Grabherr M."/>
            <person name="Kleber M."/>
            <person name="Mauceli E."/>
            <person name="MacCallum I."/>
        </authorList>
    </citation>
    <scope>NUCLEOTIDE SEQUENCE [LARGE SCALE GENOMIC DNA]</scope>
    <source>
        <strain evidence="2">MSH-3 / Tucson 14011-0111.49</strain>
    </source>
</reference>
<proteinExistence type="predicted"/>